<evidence type="ECO:0000313" key="16">
    <source>
        <dbReference type="EMBL" id="MBC8597190.1"/>
    </source>
</evidence>
<comment type="cofactor">
    <cofactor evidence="12">
        <name>thiamine diphosphate</name>
        <dbReference type="ChEBI" id="CHEBI:58937"/>
    </cofactor>
    <text evidence="12">Binds 1 thiamine pyrophosphate per subunit.</text>
</comment>
<accession>A0A926FFC4</accession>
<comment type="similarity">
    <text evidence="3 12">Belongs to the TPP enzyme family.</text>
</comment>
<sequence>MKMSASEAVLNVIAESGTDVVFGYPGSAVAPVYDALFSFDKIKHVLTRTEQSAAHAASGYAKESGKTGVCIATSGPGATNLITGIATAMSDSVPMVAITGQVDSSLLGSDAFQEADITGAVNPFCKHNYLIKSADEIVKTLREAFFIASTGRPGPVLVDIPVNFLCEEAEFTKYKKPSIESYKPNYKGNTLQIKRAAECLKKAKRPLLYIGGGCCSDSASAEINKFIKSTKIPVVSTLKAVGVVRHDTGALNLGMIGTHGRKCANFALSACDTLFIAGARIGDRSVGRVKNLNEEDITVIHVDIDPAEIGKNLHADIPVVGDITNVMSAVNDKNITLSPEKDWLLRLEDEAEREKLNHAKSFSHKKNFVCPEYAVSVLNSVTGGSCIVSTEVGQNQIWTARNIKINTPRDFITSGGLGTMGFGLPAAIGASFAKSGKTVFALEGDGSLMMSAAELATIAEYDLNIKIILFNNNALGMIREYQKNNFNARYSEVFPKNPDFITLAKAFGIDGERVSENDGVKDAFERAMKHNGAYFVELCVDKDEDSVL</sequence>
<comment type="catalytic activity">
    <reaction evidence="11 12">
        <text>2 pyruvate + H(+) = (2S)-2-acetolactate + CO2</text>
        <dbReference type="Rhea" id="RHEA:25249"/>
        <dbReference type="ChEBI" id="CHEBI:15361"/>
        <dbReference type="ChEBI" id="CHEBI:15378"/>
        <dbReference type="ChEBI" id="CHEBI:16526"/>
        <dbReference type="ChEBI" id="CHEBI:58476"/>
        <dbReference type="EC" id="2.2.1.6"/>
    </reaction>
</comment>
<evidence type="ECO:0000256" key="1">
    <source>
        <dbReference type="ARBA" id="ARBA00004974"/>
    </source>
</evidence>
<dbReference type="InterPro" id="IPR045229">
    <property type="entry name" value="TPP_enz"/>
</dbReference>
<dbReference type="Proteomes" id="UP000647416">
    <property type="component" value="Unassembled WGS sequence"/>
</dbReference>
<evidence type="ECO:0000256" key="12">
    <source>
        <dbReference type="RuleBase" id="RU003591"/>
    </source>
</evidence>
<dbReference type="GO" id="GO:0009097">
    <property type="term" value="P:isoleucine biosynthetic process"/>
    <property type="evidence" value="ECO:0007669"/>
    <property type="project" value="TreeGrafter"/>
</dbReference>
<dbReference type="CDD" id="cd02015">
    <property type="entry name" value="TPP_AHAS"/>
    <property type="match status" value="1"/>
</dbReference>
<dbReference type="GO" id="GO:0000287">
    <property type="term" value="F:magnesium ion binding"/>
    <property type="evidence" value="ECO:0007669"/>
    <property type="project" value="UniProtKB-UniRule"/>
</dbReference>
<name>A0A926FFC4_9FIRM</name>
<gene>
    <name evidence="16" type="primary">ilvB</name>
    <name evidence="16" type="ORF">H8706_09960</name>
</gene>
<dbReference type="AlphaFoldDB" id="A0A926FFC4"/>
<comment type="pathway">
    <text evidence="1 12">Amino-acid biosynthesis; L-isoleucine biosynthesis; L-isoleucine from 2-oxobutanoate: step 1/4.</text>
</comment>
<dbReference type="SUPFAM" id="SSF52518">
    <property type="entry name" value="Thiamin diphosphate-binding fold (THDP-binding)"/>
    <property type="match status" value="2"/>
</dbReference>
<evidence type="ECO:0000256" key="10">
    <source>
        <dbReference type="ARBA" id="ARBA00023304"/>
    </source>
</evidence>
<evidence type="ECO:0000256" key="4">
    <source>
        <dbReference type="ARBA" id="ARBA00013145"/>
    </source>
</evidence>
<dbReference type="PANTHER" id="PTHR18968">
    <property type="entry name" value="THIAMINE PYROPHOSPHATE ENZYMES"/>
    <property type="match status" value="1"/>
</dbReference>
<evidence type="ECO:0000256" key="3">
    <source>
        <dbReference type="ARBA" id="ARBA00007812"/>
    </source>
</evidence>
<dbReference type="InterPro" id="IPR011766">
    <property type="entry name" value="TPP_enzyme_TPP-bd"/>
</dbReference>
<evidence type="ECO:0000256" key="11">
    <source>
        <dbReference type="ARBA" id="ARBA00048670"/>
    </source>
</evidence>
<dbReference type="Pfam" id="PF00205">
    <property type="entry name" value="TPP_enzyme_M"/>
    <property type="match status" value="1"/>
</dbReference>
<dbReference type="InterPro" id="IPR029035">
    <property type="entry name" value="DHS-like_NAD/FAD-binding_dom"/>
</dbReference>
<dbReference type="NCBIfam" id="TIGR00118">
    <property type="entry name" value="acolac_lg"/>
    <property type="match status" value="1"/>
</dbReference>
<comment type="caution">
    <text evidence="16">The sequence shown here is derived from an EMBL/GenBank/DDBJ whole genome shotgun (WGS) entry which is preliminary data.</text>
</comment>
<keyword evidence="7 12" id="KW-0479">Metal-binding</keyword>
<dbReference type="GO" id="GO:0050660">
    <property type="term" value="F:flavin adenine dinucleotide binding"/>
    <property type="evidence" value="ECO:0007669"/>
    <property type="project" value="InterPro"/>
</dbReference>
<comment type="cofactor">
    <cofactor evidence="12">
        <name>Mg(2+)</name>
        <dbReference type="ChEBI" id="CHEBI:18420"/>
    </cofactor>
    <text evidence="12">Binds 1 Mg(2+) ion per subunit.</text>
</comment>
<dbReference type="RefSeq" id="WP_262432505.1">
    <property type="nucleotide sequence ID" value="NZ_JACRTE010000016.1"/>
</dbReference>
<dbReference type="Gene3D" id="3.40.50.1220">
    <property type="entry name" value="TPP-binding domain"/>
    <property type="match status" value="1"/>
</dbReference>
<dbReference type="PANTHER" id="PTHR18968:SF13">
    <property type="entry name" value="ACETOLACTATE SYNTHASE CATALYTIC SUBUNIT, MITOCHONDRIAL"/>
    <property type="match status" value="1"/>
</dbReference>
<keyword evidence="10 12" id="KW-0100">Branched-chain amino acid biosynthesis</keyword>
<organism evidence="16 17">
    <name type="scientific">Qingrenia yutianensis</name>
    <dbReference type="NCBI Taxonomy" id="2763676"/>
    <lineage>
        <taxon>Bacteria</taxon>
        <taxon>Bacillati</taxon>
        <taxon>Bacillota</taxon>
        <taxon>Clostridia</taxon>
        <taxon>Eubacteriales</taxon>
        <taxon>Oscillospiraceae</taxon>
        <taxon>Qingrenia</taxon>
    </lineage>
</organism>
<evidence type="ECO:0000256" key="6">
    <source>
        <dbReference type="ARBA" id="ARBA00022679"/>
    </source>
</evidence>
<feature type="domain" description="Thiamine pyrophosphate enzyme TPP-binding" evidence="14">
    <location>
        <begin position="392"/>
        <end position="537"/>
    </location>
</feature>
<dbReference type="InterPro" id="IPR029061">
    <property type="entry name" value="THDP-binding"/>
</dbReference>
<feature type="domain" description="Thiamine pyrophosphate enzyme N-terminal TPP-binding" evidence="15">
    <location>
        <begin position="3"/>
        <end position="117"/>
    </location>
</feature>
<evidence type="ECO:0000259" key="15">
    <source>
        <dbReference type="Pfam" id="PF02776"/>
    </source>
</evidence>
<evidence type="ECO:0000256" key="8">
    <source>
        <dbReference type="ARBA" id="ARBA00022842"/>
    </source>
</evidence>
<feature type="domain" description="Thiamine pyrophosphate enzyme central" evidence="13">
    <location>
        <begin position="193"/>
        <end position="329"/>
    </location>
</feature>
<evidence type="ECO:0000259" key="13">
    <source>
        <dbReference type="Pfam" id="PF00205"/>
    </source>
</evidence>
<evidence type="ECO:0000313" key="17">
    <source>
        <dbReference type="Proteomes" id="UP000647416"/>
    </source>
</evidence>
<dbReference type="InterPro" id="IPR012846">
    <property type="entry name" value="Acetolactate_synth_lsu"/>
</dbReference>
<dbReference type="SUPFAM" id="SSF52467">
    <property type="entry name" value="DHS-like NAD/FAD-binding domain"/>
    <property type="match status" value="1"/>
</dbReference>
<dbReference type="GO" id="GO:0005948">
    <property type="term" value="C:acetolactate synthase complex"/>
    <property type="evidence" value="ECO:0007669"/>
    <property type="project" value="TreeGrafter"/>
</dbReference>
<keyword evidence="9 12" id="KW-0786">Thiamine pyrophosphate</keyword>
<evidence type="ECO:0000259" key="14">
    <source>
        <dbReference type="Pfam" id="PF02775"/>
    </source>
</evidence>
<dbReference type="CDD" id="cd07035">
    <property type="entry name" value="TPP_PYR_POX_like"/>
    <property type="match status" value="1"/>
</dbReference>
<dbReference type="InterPro" id="IPR012001">
    <property type="entry name" value="Thiamin_PyroP_enz_TPP-bd_dom"/>
</dbReference>
<keyword evidence="6 12" id="KW-0808">Transferase</keyword>
<evidence type="ECO:0000256" key="5">
    <source>
        <dbReference type="ARBA" id="ARBA00022605"/>
    </source>
</evidence>
<dbReference type="InterPro" id="IPR012000">
    <property type="entry name" value="Thiamin_PyroP_enz_cen_dom"/>
</dbReference>
<dbReference type="GO" id="GO:0009099">
    <property type="term" value="P:L-valine biosynthetic process"/>
    <property type="evidence" value="ECO:0007669"/>
    <property type="project" value="TreeGrafter"/>
</dbReference>
<dbReference type="Pfam" id="PF02776">
    <property type="entry name" value="TPP_enzyme_N"/>
    <property type="match status" value="1"/>
</dbReference>
<dbReference type="EC" id="2.2.1.6" evidence="4 12"/>
<dbReference type="InterPro" id="IPR039368">
    <property type="entry name" value="AHAS_TPP"/>
</dbReference>
<keyword evidence="5 12" id="KW-0028">Amino-acid biosynthesis</keyword>
<evidence type="ECO:0000256" key="7">
    <source>
        <dbReference type="ARBA" id="ARBA00022723"/>
    </source>
</evidence>
<dbReference type="GO" id="GO:0030976">
    <property type="term" value="F:thiamine pyrophosphate binding"/>
    <property type="evidence" value="ECO:0007669"/>
    <property type="project" value="UniProtKB-UniRule"/>
</dbReference>
<dbReference type="EMBL" id="JACRTE010000016">
    <property type="protein sequence ID" value="MBC8597190.1"/>
    <property type="molecule type" value="Genomic_DNA"/>
</dbReference>
<keyword evidence="8 12" id="KW-0460">Magnesium</keyword>
<keyword evidence="17" id="KW-1185">Reference proteome</keyword>
<dbReference type="Pfam" id="PF02775">
    <property type="entry name" value="TPP_enzyme_C"/>
    <property type="match status" value="1"/>
</dbReference>
<proteinExistence type="inferred from homology"/>
<reference evidence="16" key="1">
    <citation type="submission" date="2020-08" db="EMBL/GenBank/DDBJ databases">
        <title>Genome public.</title>
        <authorList>
            <person name="Liu C."/>
            <person name="Sun Q."/>
        </authorList>
    </citation>
    <scope>NUCLEOTIDE SEQUENCE</scope>
    <source>
        <strain evidence="16">NSJ-50</strain>
    </source>
</reference>
<evidence type="ECO:0000256" key="2">
    <source>
        <dbReference type="ARBA" id="ARBA00005025"/>
    </source>
</evidence>
<dbReference type="GO" id="GO:0003984">
    <property type="term" value="F:acetolactate synthase activity"/>
    <property type="evidence" value="ECO:0007669"/>
    <property type="project" value="UniProtKB-EC"/>
</dbReference>
<dbReference type="FunFam" id="3.40.50.970:FF:000007">
    <property type="entry name" value="Acetolactate synthase"/>
    <property type="match status" value="1"/>
</dbReference>
<dbReference type="Gene3D" id="3.40.50.970">
    <property type="match status" value="2"/>
</dbReference>
<comment type="pathway">
    <text evidence="2 12">Amino-acid biosynthesis; L-valine biosynthesis; L-valine from pyruvate: step 1/4.</text>
</comment>
<evidence type="ECO:0000256" key="9">
    <source>
        <dbReference type="ARBA" id="ARBA00023052"/>
    </source>
</evidence>
<protein>
    <recommendedName>
        <fullName evidence="4 12">Acetolactate synthase</fullName>
        <ecNumber evidence="4 12">2.2.1.6</ecNumber>
    </recommendedName>
</protein>